<keyword evidence="5" id="KW-0539">Nucleus</keyword>
<dbReference type="GO" id="GO:0003677">
    <property type="term" value="F:DNA binding"/>
    <property type="evidence" value="ECO:0007669"/>
    <property type="project" value="UniProtKB-KW"/>
</dbReference>
<reference evidence="7 8" key="1">
    <citation type="submission" date="2019-12" db="EMBL/GenBank/DDBJ databases">
        <authorList>
            <person name="Alioto T."/>
            <person name="Alioto T."/>
            <person name="Gomez Garrido J."/>
        </authorList>
    </citation>
    <scope>NUCLEOTIDE SEQUENCE [LARGE SCALE GENOMIC DNA]</scope>
</reference>
<protein>
    <submittedName>
        <fullName evidence="7">NAC domain-containing 94</fullName>
    </submittedName>
</protein>
<name>A0A8S0UW17_OLEEU</name>
<dbReference type="SUPFAM" id="SSF101941">
    <property type="entry name" value="NAC domain"/>
    <property type="match status" value="1"/>
</dbReference>
<organism evidence="7 8">
    <name type="scientific">Olea europaea subsp. europaea</name>
    <dbReference type="NCBI Taxonomy" id="158383"/>
    <lineage>
        <taxon>Eukaryota</taxon>
        <taxon>Viridiplantae</taxon>
        <taxon>Streptophyta</taxon>
        <taxon>Embryophyta</taxon>
        <taxon>Tracheophyta</taxon>
        <taxon>Spermatophyta</taxon>
        <taxon>Magnoliopsida</taxon>
        <taxon>eudicotyledons</taxon>
        <taxon>Gunneridae</taxon>
        <taxon>Pentapetalae</taxon>
        <taxon>asterids</taxon>
        <taxon>lamiids</taxon>
        <taxon>Lamiales</taxon>
        <taxon>Oleaceae</taxon>
        <taxon>Oleeae</taxon>
        <taxon>Olea</taxon>
    </lineage>
</organism>
<comment type="subcellular location">
    <subcellularLocation>
        <location evidence="1">Nucleus</location>
    </subcellularLocation>
</comment>
<dbReference type="PANTHER" id="PTHR31744">
    <property type="entry name" value="PROTEIN CUP-SHAPED COTYLEDON 2-RELATED"/>
    <property type="match status" value="1"/>
</dbReference>
<evidence type="ECO:0000256" key="5">
    <source>
        <dbReference type="ARBA" id="ARBA00023242"/>
    </source>
</evidence>
<dbReference type="Pfam" id="PF02365">
    <property type="entry name" value="NAM"/>
    <property type="match status" value="1"/>
</dbReference>
<dbReference type="PROSITE" id="PS51005">
    <property type="entry name" value="NAC"/>
    <property type="match status" value="1"/>
</dbReference>
<keyword evidence="8" id="KW-1185">Reference proteome</keyword>
<dbReference type="OrthoDB" id="1841925at2759"/>
<evidence type="ECO:0000313" key="8">
    <source>
        <dbReference type="Proteomes" id="UP000594638"/>
    </source>
</evidence>
<accession>A0A8S0UW17</accession>
<sequence length="373" mass="42039">MGDKIDDVMLPGFRFHPTDEELVGFYLKIKLQHRTLPIELIKQVDIYKYDPWDLPTLASTGEKEWYFYCPRDRKYRNSTRPNRVTGSGFWKATGTDRPIYSSYDTKCIGLKKSLVFYRGRAAKGIKTDWMMHEFRLPSTPETGLPKKLSDKNLPPNDSWAICRIFKKTNSIAQRALNNSWVTSLSETSPDSIIQGGHYAQFTSENISSTTNTKSSIQLCSSNQGSPSNFSDLSYPSYKPIISRPSISATSNGDFLSNFMFLSPDEESGPTNKSTFDLTSTIFNSSPAFVGKTSECIDFEGPQHQFNSFPMISSQEMQESISLEDDEWGLRSTVALPFNLPSTVPDELKSNLPWDSPPCPSEFSASYSTNNCYT</sequence>
<keyword evidence="2" id="KW-0805">Transcription regulation</keyword>
<dbReference type="InterPro" id="IPR003441">
    <property type="entry name" value="NAC-dom"/>
</dbReference>
<dbReference type="GO" id="GO:0005634">
    <property type="term" value="C:nucleus"/>
    <property type="evidence" value="ECO:0007669"/>
    <property type="project" value="UniProtKB-SubCell"/>
</dbReference>
<evidence type="ECO:0000256" key="3">
    <source>
        <dbReference type="ARBA" id="ARBA00023125"/>
    </source>
</evidence>
<dbReference type="Gene3D" id="2.170.150.80">
    <property type="entry name" value="NAC domain"/>
    <property type="match status" value="1"/>
</dbReference>
<feature type="domain" description="NAC" evidence="6">
    <location>
        <begin position="9"/>
        <end position="167"/>
    </location>
</feature>
<proteinExistence type="predicted"/>
<evidence type="ECO:0000256" key="1">
    <source>
        <dbReference type="ARBA" id="ARBA00004123"/>
    </source>
</evidence>
<dbReference type="GO" id="GO:0099402">
    <property type="term" value="P:plant organ development"/>
    <property type="evidence" value="ECO:0007669"/>
    <property type="project" value="UniProtKB-ARBA"/>
</dbReference>
<keyword evidence="4" id="KW-0804">Transcription</keyword>
<dbReference type="GO" id="GO:0006355">
    <property type="term" value="P:regulation of DNA-templated transcription"/>
    <property type="evidence" value="ECO:0007669"/>
    <property type="project" value="InterPro"/>
</dbReference>
<evidence type="ECO:0000256" key="4">
    <source>
        <dbReference type="ARBA" id="ARBA00023163"/>
    </source>
</evidence>
<dbReference type="FunFam" id="2.170.150.80:FF:000007">
    <property type="entry name" value="NAC domain-containing protein 35"/>
    <property type="match status" value="1"/>
</dbReference>
<comment type="caution">
    <text evidence="7">The sequence shown here is derived from an EMBL/GenBank/DDBJ whole genome shotgun (WGS) entry which is preliminary data.</text>
</comment>
<dbReference type="InterPro" id="IPR036093">
    <property type="entry name" value="NAC_dom_sf"/>
</dbReference>
<dbReference type="PANTHER" id="PTHR31744:SF56">
    <property type="entry name" value="NAC DOMAIN-CONTAINING PROTEIN 94-RELATED"/>
    <property type="match status" value="1"/>
</dbReference>
<evidence type="ECO:0000256" key="2">
    <source>
        <dbReference type="ARBA" id="ARBA00023015"/>
    </source>
</evidence>
<dbReference type="AlphaFoldDB" id="A0A8S0UW17"/>
<dbReference type="Proteomes" id="UP000594638">
    <property type="component" value="Unassembled WGS sequence"/>
</dbReference>
<dbReference type="Gramene" id="OE9A019425T1">
    <property type="protein sequence ID" value="OE9A019425C1"/>
    <property type="gene ID" value="OE9A019425"/>
</dbReference>
<gene>
    <name evidence="7" type="ORF">OLEA9_A019425</name>
</gene>
<evidence type="ECO:0000259" key="6">
    <source>
        <dbReference type="PROSITE" id="PS51005"/>
    </source>
</evidence>
<keyword evidence="3" id="KW-0238">DNA-binding</keyword>
<evidence type="ECO:0000313" key="7">
    <source>
        <dbReference type="EMBL" id="CAA3022262.1"/>
    </source>
</evidence>
<dbReference type="EMBL" id="CACTIH010009066">
    <property type="protein sequence ID" value="CAA3022262.1"/>
    <property type="molecule type" value="Genomic_DNA"/>
</dbReference>